<feature type="non-terminal residue" evidence="2">
    <location>
        <position position="1"/>
    </location>
</feature>
<dbReference type="GO" id="GO:0032787">
    <property type="term" value="P:monocarboxylic acid metabolic process"/>
    <property type="evidence" value="ECO:0007669"/>
    <property type="project" value="UniProtKB-ARBA"/>
</dbReference>
<reference evidence="2" key="1">
    <citation type="submission" date="2018-05" db="EMBL/GenBank/DDBJ databases">
        <authorList>
            <person name="Lanie J.A."/>
            <person name="Ng W.-L."/>
            <person name="Kazmierczak K.M."/>
            <person name="Andrzejewski T.M."/>
            <person name="Davidsen T.M."/>
            <person name="Wayne K.J."/>
            <person name="Tettelin H."/>
            <person name="Glass J.I."/>
            <person name="Rusch D."/>
            <person name="Podicherti R."/>
            <person name="Tsui H.-C.T."/>
            <person name="Winkler M.E."/>
        </authorList>
    </citation>
    <scope>NUCLEOTIDE SEQUENCE</scope>
</reference>
<dbReference type="PROSITE" id="PS00061">
    <property type="entry name" value="ADH_SHORT"/>
    <property type="match status" value="1"/>
</dbReference>
<name>A0A382IY17_9ZZZZ</name>
<comment type="similarity">
    <text evidence="1">Belongs to the short-chain dehydrogenases/reductases (SDR) family.</text>
</comment>
<organism evidence="2">
    <name type="scientific">marine metagenome</name>
    <dbReference type="NCBI Taxonomy" id="408172"/>
    <lineage>
        <taxon>unclassified sequences</taxon>
        <taxon>metagenomes</taxon>
        <taxon>ecological metagenomes</taxon>
    </lineage>
</organism>
<evidence type="ECO:0000313" key="2">
    <source>
        <dbReference type="EMBL" id="SVC04630.1"/>
    </source>
</evidence>
<accession>A0A382IY17</accession>
<dbReference type="AlphaFoldDB" id="A0A382IY17"/>
<protein>
    <recommendedName>
        <fullName evidence="3">Short-chain dehydrogenase/reductase SDR</fullName>
    </recommendedName>
</protein>
<dbReference type="SUPFAM" id="SSF51735">
    <property type="entry name" value="NAD(P)-binding Rossmann-fold domains"/>
    <property type="match status" value="1"/>
</dbReference>
<proteinExistence type="inferred from homology"/>
<dbReference type="Pfam" id="PF00106">
    <property type="entry name" value="adh_short"/>
    <property type="match status" value="1"/>
</dbReference>
<dbReference type="PANTHER" id="PTHR42879">
    <property type="entry name" value="3-OXOACYL-(ACYL-CARRIER-PROTEIN) REDUCTASE"/>
    <property type="match status" value="1"/>
</dbReference>
<dbReference type="Gene3D" id="3.40.50.720">
    <property type="entry name" value="NAD(P)-binding Rossmann-like Domain"/>
    <property type="match status" value="1"/>
</dbReference>
<gene>
    <name evidence="2" type="ORF">METZ01_LOCUS257484</name>
</gene>
<dbReference type="InterPro" id="IPR050259">
    <property type="entry name" value="SDR"/>
</dbReference>
<sequence>VILSDVDTEKGIQAAGGLRAEGAKVNFEVFDVRVPEQSVELVNRLVEIYGAIDVWVNNAGVAHKGPAETLPVDQWGETIDVMLSGAFYYSQAVSGPMLACGTGVIVNIASVIGCKPIEGRVAYGTAKAGLMALTEALGVEWAGRGV</sequence>
<dbReference type="EMBL" id="UINC01070463">
    <property type="protein sequence ID" value="SVC04630.1"/>
    <property type="molecule type" value="Genomic_DNA"/>
</dbReference>
<dbReference type="PRINTS" id="PR00081">
    <property type="entry name" value="GDHRDH"/>
</dbReference>
<dbReference type="PRINTS" id="PR00080">
    <property type="entry name" value="SDRFAMILY"/>
</dbReference>
<dbReference type="InterPro" id="IPR020904">
    <property type="entry name" value="Sc_DH/Rdtase_CS"/>
</dbReference>
<evidence type="ECO:0008006" key="3">
    <source>
        <dbReference type="Google" id="ProtNLM"/>
    </source>
</evidence>
<evidence type="ECO:0000256" key="1">
    <source>
        <dbReference type="ARBA" id="ARBA00006484"/>
    </source>
</evidence>
<dbReference type="CDD" id="cd05233">
    <property type="entry name" value="SDR_c"/>
    <property type="match status" value="1"/>
</dbReference>
<feature type="non-terminal residue" evidence="2">
    <location>
        <position position="146"/>
    </location>
</feature>
<dbReference type="InterPro" id="IPR036291">
    <property type="entry name" value="NAD(P)-bd_dom_sf"/>
</dbReference>
<dbReference type="InterPro" id="IPR002347">
    <property type="entry name" value="SDR_fam"/>
</dbReference>